<keyword evidence="7" id="KW-1185">Reference proteome</keyword>
<evidence type="ECO:0000256" key="2">
    <source>
        <dbReference type="ARBA" id="ARBA00022448"/>
    </source>
</evidence>
<evidence type="ECO:0000256" key="5">
    <source>
        <dbReference type="PIRNR" id="PIRNR019574"/>
    </source>
</evidence>
<dbReference type="EMBL" id="JAEQNC010000006">
    <property type="protein sequence ID" value="MBL0373063.1"/>
    <property type="molecule type" value="Genomic_DNA"/>
</dbReference>
<name>A0A936YMD6_9HYPH</name>
<evidence type="ECO:0000313" key="6">
    <source>
        <dbReference type="EMBL" id="MBL0373063.1"/>
    </source>
</evidence>
<dbReference type="PANTHER" id="PTHR30222">
    <property type="entry name" value="SPERMIDINE/PUTRESCINE-BINDING PERIPLASMIC PROTEIN"/>
    <property type="match status" value="1"/>
</dbReference>
<protein>
    <recommendedName>
        <fullName evidence="5">Putrescine-binding periplasmic protein</fullName>
    </recommendedName>
</protein>
<dbReference type="PRINTS" id="PR00909">
    <property type="entry name" value="SPERMDNBNDNG"/>
</dbReference>
<gene>
    <name evidence="6" type="ORF">JJB09_13595</name>
</gene>
<evidence type="ECO:0000256" key="4">
    <source>
        <dbReference type="ARBA" id="ARBA00022764"/>
    </source>
</evidence>
<dbReference type="PANTHER" id="PTHR30222:SF17">
    <property type="entry name" value="SPERMIDINE_PUTRESCINE-BINDING PERIPLASMIC PROTEIN"/>
    <property type="match status" value="1"/>
</dbReference>
<comment type="caution">
    <text evidence="6">The sequence shown here is derived from an EMBL/GenBank/DDBJ whole genome shotgun (WGS) entry which is preliminary data.</text>
</comment>
<evidence type="ECO:0000256" key="3">
    <source>
        <dbReference type="ARBA" id="ARBA00022729"/>
    </source>
</evidence>
<dbReference type="InterPro" id="IPR006059">
    <property type="entry name" value="SBP"/>
</dbReference>
<dbReference type="Proteomes" id="UP000633219">
    <property type="component" value="Unassembled WGS sequence"/>
</dbReference>
<dbReference type="SUPFAM" id="SSF53850">
    <property type="entry name" value="Periplasmic binding protein-like II"/>
    <property type="match status" value="1"/>
</dbReference>
<dbReference type="GO" id="GO:0042597">
    <property type="term" value="C:periplasmic space"/>
    <property type="evidence" value="ECO:0007669"/>
    <property type="project" value="UniProtKB-SubCell"/>
</dbReference>
<dbReference type="PIRSF" id="PIRSF019574">
    <property type="entry name" value="Periplasmic_polyamine_BP"/>
    <property type="match status" value="1"/>
</dbReference>
<dbReference type="Pfam" id="PF13416">
    <property type="entry name" value="SBP_bac_8"/>
    <property type="match status" value="1"/>
</dbReference>
<keyword evidence="3" id="KW-0732">Signal</keyword>
<dbReference type="Gene3D" id="3.40.190.10">
    <property type="entry name" value="Periplasmic binding protein-like II"/>
    <property type="match status" value="2"/>
</dbReference>
<keyword evidence="2 5" id="KW-0813">Transport</keyword>
<dbReference type="AlphaFoldDB" id="A0A936YMD6"/>
<comment type="similarity">
    <text evidence="5">Belongs to the bacterial solute-binding protein PotD/PotF family.</text>
</comment>
<accession>A0A936YMD6</accession>
<organism evidence="6 7">
    <name type="scientific">Rhizobium setariae</name>
    <dbReference type="NCBI Taxonomy" id="2801340"/>
    <lineage>
        <taxon>Bacteria</taxon>
        <taxon>Pseudomonadati</taxon>
        <taxon>Pseudomonadota</taxon>
        <taxon>Alphaproteobacteria</taxon>
        <taxon>Hyphomicrobiales</taxon>
        <taxon>Rhizobiaceae</taxon>
        <taxon>Rhizobium/Agrobacterium group</taxon>
        <taxon>Rhizobium</taxon>
    </lineage>
</organism>
<evidence type="ECO:0000313" key="7">
    <source>
        <dbReference type="Proteomes" id="UP000633219"/>
    </source>
</evidence>
<comment type="function">
    <text evidence="5">Required for the activity of the bacterial periplasmic transport system of putrescine.</text>
</comment>
<dbReference type="GO" id="GO:0019808">
    <property type="term" value="F:polyamine binding"/>
    <property type="evidence" value="ECO:0007669"/>
    <property type="project" value="InterPro"/>
</dbReference>
<proteinExistence type="inferred from homology"/>
<sequence>MPLAIKVLHRRDLPVDGDSHGRIFVTISLCRSTARALALATAVAGLSLSAAASNAADLVISNWDGYMAKDIADSFKAATGLTIEVVNHATNEEIMGKLMASQGKGYDVVFVSSPFAEILNGQGMVEPLDHAAIPNIKNLYPEAAALAYDPGNAYSVPYTWGSTGLCYRSDLVKTPVDSWNSLLKPDAALKGKTTMLATDRWLMAAGLLSLGYSVNEKDPAKIEQAKNVLIEAKKTLLAYDDTTFFSKLVSGEAQLVQAWDGWCNYGITENKDIKYVVPKEGSDLWVDTIVVMKNSEHKDAAMKFVDFILDAKNHAWAAQNILYKVPNKPAMESLDPALAKQYPNMAMSPAELAKYELLRDLGASMKDYSRAVSEIKAAN</sequence>
<dbReference type="GO" id="GO:0015846">
    <property type="term" value="P:polyamine transport"/>
    <property type="evidence" value="ECO:0007669"/>
    <property type="project" value="InterPro"/>
</dbReference>
<evidence type="ECO:0000256" key="1">
    <source>
        <dbReference type="ARBA" id="ARBA00004418"/>
    </source>
</evidence>
<dbReference type="CDD" id="cd13590">
    <property type="entry name" value="PBP2_PotD_PotF_like"/>
    <property type="match status" value="1"/>
</dbReference>
<dbReference type="InterPro" id="IPR001188">
    <property type="entry name" value="Sperm_putr-bd"/>
</dbReference>
<comment type="subcellular location">
    <subcellularLocation>
        <location evidence="1 5">Periplasm</location>
    </subcellularLocation>
</comment>
<keyword evidence="4 5" id="KW-0574">Periplasm</keyword>
<reference evidence="6" key="1">
    <citation type="submission" date="2021-01" db="EMBL/GenBank/DDBJ databases">
        <title>Rhizobium sp. strain KVB221 16S ribosomal RNA gene Genome sequencing and assembly.</title>
        <authorList>
            <person name="Kang M."/>
        </authorList>
    </citation>
    <scope>NUCLEOTIDE SEQUENCE</scope>
    <source>
        <strain evidence="6">KVB221</strain>
    </source>
</reference>